<evidence type="ECO:0000256" key="1">
    <source>
        <dbReference type="SAM" id="MobiDB-lite"/>
    </source>
</evidence>
<sequence length="582" mass="65923">MHHHASLTANLPSLSLASLFQAAAGRAWARTRPTRAYHRTSVRSEGVAPISLRAVHPGYGDAGGVGESSSSAPSASYAVHPSVHGDCSRVAAPIPHSSALPRSAEQVDDPSTSSQAQPREANARPAFTHRPKRSLATNLDVETLKPQEFETPHHLDSGPLAYQSDPPWEDIRDSVPETLLPQIYVRPLPVLKQQPMIPNPSTPEDLVTHLTDAIMASPPASLGHLLSYHAAHPSLHSTESFNLLIKVAIRHSSYGTVRDLLSRMVREDVPGDVETRTLRVRCLVRTGYWTRAWGEEMARMRRDGEAMPLPVWLEFFGEVKRGAIWVKPTTRWNGQKSTPCVLQPPDSSVIAERLDALLNHQPLVRPADLERVPPRVVYAIVRAFIARDQRSAATQVTADYFATLPHELDEEWRWSCLSIVHLHLKPRRRTLAEHYALCKTLFGFLDMHPSLRPTSTTLFFLLGSLKGTRRPGTRADAVVRGFVKHWGPDIVDDAVRRRVASYWLRQREVGRAESVSEVQAAVDEQRVEWRAEKEAMTGLTRQDRERRRRWLDLNRSPRKNKQRFFWRLLRRRLWRAKVRRSQ</sequence>
<name>A0A1Y2IFS2_TRAC3</name>
<protein>
    <submittedName>
        <fullName evidence="3">Uncharacterized protein</fullName>
    </submittedName>
</protein>
<reference evidence="3 4" key="1">
    <citation type="journal article" date="2015" name="Biotechnol. Biofuels">
        <title>Enhanced degradation of softwood versus hardwood by the white-rot fungus Pycnoporus coccineus.</title>
        <authorList>
            <person name="Couturier M."/>
            <person name="Navarro D."/>
            <person name="Chevret D."/>
            <person name="Henrissat B."/>
            <person name="Piumi F."/>
            <person name="Ruiz-Duenas F.J."/>
            <person name="Martinez A.T."/>
            <person name="Grigoriev I.V."/>
            <person name="Riley R."/>
            <person name="Lipzen A."/>
            <person name="Berrin J.G."/>
            <person name="Master E.R."/>
            <person name="Rosso M.N."/>
        </authorList>
    </citation>
    <scope>NUCLEOTIDE SEQUENCE [LARGE SCALE GENOMIC DNA]</scope>
    <source>
        <strain evidence="3 4">BRFM310</strain>
    </source>
</reference>
<accession>A0A1Y2IFS2</accession>
<dbReference type="EMBL" id="KZ084127">
    <property type="protein sequence ID" value="OSC99463.1"/>
    <property type="molecule type" value="Genomic_DNA"/>
</dbReference>
<feature type="region of interest" description="Disordered" evidence="1">
    <location>
        <begin position="99"/>
        <end position="140"/>
    </location>
</feature>
<gene>
    <name evidence="3" type="ORF">PYCCODRAFT_827685</name>
</gene>
<feature type="compositionally biased region" description="Low complexity" evidence="1">
    <location>
        <begin position="67"/>
        <end position="78"/>
    </location>
</feature>
<keyword evidence="4" id="KW-1185">Reference proteome</keyword>
<evidence type="ECO:0000313" key="4">
    <source>
        <dbReference type="Proteomes" id="UP000193067"/>
    </source>
</evidence>
<dbReference type="OrthoDB" id="3149711at2759"/>
<proteinExistence type="predicted"/>
<feature type="region of interest" description="Disordered" evidence="1">
    <location>
        <begin position="61"/>
        <end position="81"/>
    </location>
</feature>
<feature type="chain" id="PRO_5012463457" evidence="2">
    <location>
        <begin position="30"/>
        <end position="582"/>
    </location>
</feature>
<evidence type="ECO:0000313" key="3">
    <source>
        <dbReference type="EMBL" id="OSC99463.1"/>
    </source>
</evidence>
<dbReference type="Proteomes" id="UP000193067">
    <property type="component" value="Unassembled WGS sequence"/>
</dbReference>
<evidence type="ECO:0000256" key="2">
    <source>
        <dbReference type="SAM" id="SignalP"/>
    </source>
</evidence>
<keyword evidence="2" id="KW-0732">Signal</keyword>
<dbReference type="AlphaFoldDB" id="A0A1Y2IFS2"/>
<organism evidence="3 4">
    <name type="scientific">Trametes coccinea (strain BRFM310)</name>
    <name type="common">Pycnoporus coccineus</name>
    <dbReference type="NCBI Taxonomy" id="1353009"/>
    <lineage>
        <taxon>Eukaryota</taxon>
        <taxon>Fungi</taxon>
        <taxon>Dikarya</taxon>
        <taxon>Basidiomycota</taxon>
        <taxon>Agaricomycotina</taxon>
        <taxon>Agaricomycetes</taxon>
        <taxon>Polyporales</taxon>
        <taxon>Polyporaceae</taxon>
        <taxon>Trametes</taxon>
    </lineage>
</organism>
<feature type="signal peptide" evidence="2">
    <location>
        <begin position="1"/>
        <end position="29"/>
    </location>
</feature>